<evidence type="ECO:0000259" key="1">
    <source>
        <dbReference type="Pfam" id="PF10651"/>
    </source>
</evidence>
<sequence length="437" mass="48637">MRNEEIMIDVAEPVFTKIIRSRQNDTNGLKLTVYVREKGQPIDLTGCAVKYEATNHTGGCIRDDAQIVDAKNGMFVYTLSTQAVSTSDDWTAYFVMEKGTERMSTPDIRMVLRRDVKEGNIKIENYISEFDGAMERVKGYRKEMDDANKKIGELNPYIQSQFETTNQKIKEITPYIEEQYLKTNKKIEELGASIAANGVVKKVGDTMTGPLVIDHKGVESPLQVSNPSGRFRFLPQKDWNTVESGTVDGKAKNLNVTGTNNTMLDKVQVKTKEWMIEGTARQAIVGIGTNEVYMGNAVTKKYLQFKDDGTFSYSGKKIGLVEDMAEETKKFMQGFTNFKNGFHSNGNGNSFFYGIDQFGWKHIQGLVEGGSTEVGAVIGSLPEFMKPAYWATVTAVYDTTGGATYSPCAVNIAWNGDIICQTKRSASSFIIINGMYL</sequence>
<proteinExistence type="predicted"/>
<dbReference type="AlphaFoldDB" id="A0A9W3SGK7"/>
<dbReference type="Gene3D" id="2.60.40.3350">
    <property type="match status" value="1"/>
</dbReference>
<dbReference type="Pfam" id="PF10651">
    <property type="entry name" value="BppU_N"/>
    <property type="match status" value="1"/>
</dbReference>
<name>A0A9W3SGK7_BACTU</name>
<evidence type="ECO:0000313" key="3">
    <source>
        <dbReference type="Proteomes" id="UP000092743"/>
    </source>
</evidence>
<feature type="domain" description="BppU N-terminal" evidence="1">
    <location>
        <begin position="7"/>
        <end position="137"/>
    </location>
</feature>
<protein>
    <submittedName>
        <fullName evidence="2">Phage protein</fullName>
    </submittedName>
</protein>
<dbReference type="Proteomes" id="UP000092743">
    <property type="component" value="Chromosome"/>
</dbReference>
<dbReference type="EMBL" id="CP015350">
    <property type="protein sequence ID" value="ANS51128.1"/>
    <property type="molecule type" value="Genomic_DNA"/>
</dbReference>
<reference evidence="2 3" key="1">
    <citation type="submission" date="2016-04" db="EMBL/GenBank/DDBJ databases">
        <title>High quality genome of the nematocidal Bacillus thuringiensis MYBT18246.</title>
        <authorList>
            <person name="Hollensteiner J."/>
            <person name="Poehlein A."/>
            <person name="Sproeer C."/>
            <person name="Bunk B."/>
            <person name="Rosenstiel P."/>
            <person name="Schulenburg H."/>
            <person name="Liesegang H."/>
        </authorList>
    </citation>
    <scope>NUCLEOTIDE SEQUENCE [LARGE SCALE GENOMIC DNA]</scope>
    <source>
        <strain evidence="2 3">MYBT18246</strain>
    </source>
</reference>
<dbReference type="RefSeq" id="WP_232482537.1">
    <property type="nucleotide sequence ID" value="NZ_CP015350.1"/>
</dbReference>
<gene>
    <name evidence="2" type="ORF">BT246_58320</name>
</gene>
<dbReference type="InterPro" id="IPR018913">
    <property type="entry name" value="BppU_N"/>
</dbReference>
<organism evidence="2 3">
    <name type="scientific">Bacillus thuringiensis</name>
    <dbReference type="NCBI Taxonomy" id="1428"/>
    <lineage>
        <taxon>Bacteria</taxon>
        <taxon>Bacillati</taxon>
        <taxon>Bacillota</taxon>
        <taxon>Bacilli</taxon>
        <taxon>Bacillales</taxon>
        <taxon>Bacillaceae</taxon>
        <taxon>Bacillus</taxon>
        <taxon>Bacillus cereus group</taxon>
    </lineage>
</organism>
<evidence type="ECO:0000313" key="2">
    <source>
        <dbReference type="EMBL" id="ANS51128.1"/>
    </source>
</evidence>
<accession>A0A9W3SGK7</accession>